<proteinExistence type="predicted"/>
<sequence length="806" mass="87387">MPPKGRGGRAGSAMSAASGRTSSRLAAKQEEAAQEREAAEAFTNAPAPPPDSSMPPPPPPSTRGRGRGRSARGAAESYARRGTTRGSRGGSSIASFGRATRDTPFTSDVYGADDEDPFPPQSGTPQSVDAANRVYGSSPSEAAELTPRTRDATANLMNKFVDRLFSVSKDLMSHLAIDATDRDESWVDELHTHKVVFNTFYKIYTDKDAEAFIDIDAVSQRTKVSDNVILWQRMIKTVATANLANLLSDVEDLDSDHSYVLNRLPLVQRIDDVFPEVFIPGGRQGLDGQDWLMDSETVEQAFTVRTHRFIETLRVVEQANPFRLFARVFLDLDVDSMTDEMLEQRISGADYKPFVGFDIMGPDAQAFRDKIAGFQNLLTQMETTAIIDQLEAEYPFDSFLKSMKDWIRVFEAKVPGPPRPVAHSIYNGDSPYSPGAQLQAEANSSRFTVSAVKALQRFASASAQQAQGGEGSDFMDDGESFQAFDDDASLAGTDAQVLNRARSQANQGPFFTPGSDGSLYAAAAADMTNRAGGRKRGRKNTDDANANAKRAREAAAVPLPDATLDAHPTPSIPFDPVALSQASQLISKANRRPAVPKARRPWTAHDTQQLVAAVHVYKAKWSTIEKAIKGHHIPFNVIERDQQGLRDKARLVKVDILKTDLPLPPSFDLVVLGRKEKDMVIATGRNPDRREADTDANGDPINTLYDPNAPPPPPLQVAMQQAPEVAAEEVEQSEANDLRPLQEEAQMAMNTHMGGSAPDAPMMTADMGAPTQVSESLGEGMSVAPEEAPIDPNISQAGPSSEVAPV</sequence>
<comment type="caution">
    <text evidence="2">The sequence shown here is derived from an EMBL/GenBank/DDBJ whole genome shotgun (WGS) entry which is preliminary data.</text>
</comment>
<evidence type="ECO:0000256" key="1">
    <source>
        <dbReference type="SAM" id="MobiDB-lite"/>
    </source>
</evidence>
<evidence type="ECO:0000313" key="3">
    <source>
        <dbReference type="Proteomes" id="UP001140453"/>
    </source>
</evidence>
<gene>
    <name evidence="2" type="ORF">N0V93_009117</name>
</gene>
<accession>A0A9W8YJ30</accession>
<keyword evidence="3" id="KW-1185">Reference proteome</keyword>
<feature type="compositionally biased region" description="Polar residues" evidence="1">
    <location>
        <begin position="121"/>
        <end position="132"/>
    </location>
</feature>
<dbReference type="OrthoDB" id="5398572at2759"/>
<dbReference type="EMBL" id="JAPEVB010000006">
    <property type="protein sequence ID" value="KAJ4386224.1"/>
    <property type="molecule type" value="Genomic_DNA"/>
</dbReference>
<feature type="compositionally biased region" description="Low complexity" evidence="1">
    <location>
        <begin position="11"/>
        <end position="26"/>
    </location>
</feature>
<evidence type="ECO:0000313" key="2">
    <source>
        <dbReference type="EMBL" id="KAJ4386224.1"/>
    </source>
</evidence>
<feature type="compositionally biased region" description="Pro residues" evidence="1">
    <location>
        <begin position="46"/>
        <end position="61"/>
    </location>
</feature>
<dbReference type="Gene3D" id="1.10.10.60">
    <property type="entry name" value="Homeodomain-like"/>
    <property type="match status" value="1"/>
</dbReference>
<feature type="compositionally biased region" description="Low complexity" evidence="1">
    <location>
        <begin position="71"/>
        <end position="98"/>
    </location>
</feature>
<reference evidence="2" key="1">
    <citation type="submission" date="2022-10" db="EMBL/GenBank/DDBJ databases">
        <title>Tapping the CABI collections for fungal endophytes: first genome assemblies for Collariella, Neodidymelliopsis, Ascochyta clinopodiicola, Didymella pomorum, Didymosphaeria variabile, Neocosmospora piperis and Neocucurbitaria cava.</title>
        <authorList>
            <person name="Hill R."/>
        </authorList>
    </citation>
    <scope>NUCLEOTIDE SEQUENCE</scope>
    <source>
        <strain evidence="2">IMI 355082</strain>
    </source>
</reference>
<feature type="region of interest" description="Disordered" evidence="1">
    <location>
        <begin position="687"/>
        <end position="736"/>
    </location>
</feature>
<feature type="compositionally biased region" description="Low complexity" evidence="1">
    <location>
        <begin position="716"/>
        <end position="725"/>
    </location>
</feature>
<evidence type="ECO:0008006" key="4">
    <source>
        <dbReference type="Google" id="ProtNLM"/>
    </source>
</evidence>
<feature type="region of interest" description="Disordered" evidence="1">
    <location>
        <begin position="751"/>
        <end position="806"/>
    </location>
</feature>
<name>A0A9W8YJ30_9PEZI</name>
<protein>
    <recommendedName>
        <fullName evidence="4">HTH myb-type domain-containing protein</fullName>
    </recommendedName>
</protein>
<feature type="compositionally biased region" description="Basic and acidic residues" evidence="1">
    <location>
        <begin position="27"/>
        <end position="39"/>
    </location>
</feature>
<dbReference type="AlphaFoldDB" id="A0A9W8YJ30"/>
<feature type="region of interest" description="Disordered" evidence="1">
    <location>
        <begin position="529"/>
        <end position="551"/>
    </location>
</feature>
<dbReference type="Proteomes" id="UP001140453">
    <property type="component" value="Unassembled WGS sequence"/>
</dbReference>
<feature type="region of interest" description="Disordered" evidence="1">
    <location>
        <begin position="1"/>
        <end position="132"/>
    </location>
</feature>
<organism evidence="2 3">
    <name type="scientific">Gnomoniopsis smithogilvyi</name>
    <dbReference type="NCBI Taxonomy" id="1191159"/>
    <lineage>
        <taxon>Eukaryota</taxon>
        <taxon>Fungi</taxon>
        <taxon>Dikarya</taxon>
        <taxon>Ascomycota</taxon>
        <taxon>Pezizomycotina</taxon>
        <taxon>Sordariomycetes</taxon>
        <taxon>Sordariomycetidae</taxon>
        <taxon>Diaporthales</taxon>
        <taxon>Gnomoniaceae</taxon>
        <taxon>Gnomoniopsis</taxon>
    </lineage>
</organism>